<keyword evidence="2" id="KW-0677">Repeat</keyword>
<dbReference type="Proteomes" id="UP000689195">
    <property type="component" value="Unassembled WGS sequence"/>
</dbReference>
<feature type="domain" description="EGF-like" evidence="6">
    <location>
        <begin position="818"/>
        <end position="852"/>
    </location>
</feature>
<name>A0A8S1SNS4_9CILI</name>
<keyword evidence="8" id="KW-1185">Reference proteome</keyword>
<evidence type="ECO:0000256" key="2">
    <source>
        <dbReference type="ARBA" id="ARBA00022737"/>
    </source>
</evidence>
<dbReference type="PANTHER" id="PTHR38934">
    <property type="entry name" value="HYPHALLY REGULATED CELL WALL PROTEIN 1"/>
    <property type="match status" value="1"/>
</dbReference>
<protein>
    <recommendedName>
        <fullName evidence="6">EGF-like domain-containing protein</fullName>
    </recommendedName>
</protein>
<feature type="transmembrane region" description="Helical" evidence="4">
    <location>
        <begin position="1866"/>
        <end position="1887"/>
    </location>
</feature>
<evidence type="ECO:0000256" key="3">
    <source>
        <dbReference type="ARBA" id="ARBA00023157"/>
    </source>
</evidence>
<dbReference type="NCBIfam" id="TIGR02232">
    <property type="entry name" value="myxo_disulf_rpt"/>
    <property type="match status" value="3"/>
</dbReference>
<feature type="transmembrane region" description="Helical" evidence="4">
    <location>
        <begin position="1899"/>
        <end position="1919"/>
    </location>
</feature>
<keyword evidence="1 5" id="KW-0732">Signal</keyword>
<keyword evidence="4" id="KW-1133">Transmembrane helix</keyword>
<feature type="transmembrane region" description="Helical" evidence="4">
    <location>
        <begin position="2072"/>
        <end position="2094"/>
    </location>
</feature>
<dbReference type="Pfam" id="PF13948">
    <property type="entry name" value="DUF4215"/>
    <property type="match status" value="14"/>
</dbReference>
<feature type="transmembrane region" description="Helical" evidence="4">
    <location>
        <begin position="1833"/>
        <end position="1854"/>
    </location>
</feature>
<evidence type="ECO:0000256" key="1">
    <source>
        <dbReference type="ARBA" id="ARBA00022729"/>
    </source>
</evidence>
<feature type="domain" description="EGF-like" evidence="6">
    <location>
        <begin position="945"/>
        <end position="975"/>
    </location>
</feature>
<feature type="domain" description="EGF-like" evidence="6">
    <location>
        <begin position="1187"/>
        <end position="1215"/>
    </location>
</feature>
<feature type="domain" description="EGF-like" evidence="6">
    <location>
        <begin position="1002"/>
        <end position="1037"/>
    </location>
</feature>
<reference evidence="7" key="1">
    <citation type="submission" date="2021-01" db="EMBL/GenBank/DDBJ databases">
        <authorList>
            <consortium name="Genoscope - CEA"/>
            <person name="William W."/>
        </authorList>
    </citation>
    <scope>NUCLEOTIDE SEQUENCE</scope>
</reference>
<proteinExistence type="predicted"/>
<feature type="domain" description="EGF-like" evidence="6">
    <location>
        <begin position="1518"/>
        <end position="1550"/>
    </location>
</feature>
<keyword evidence="4" id="KW-0472">Membrane</keyword>
<dbReference type="SMART" id="SM00261">
    <property type="entry name" value="FU"/>
    <property type="match status" value="8"/>
</dbReference>
<evidence type="ECO:0000256" key="4">
    <source>
        <dbReference type="SAM" id="Phobius"/>
    </source>
</evidence>
<evidence type="ECO:0000256" key="5">
    <source>
        <dbReference type="SAM" id="SignalP"/>
    </source>
</evidence>
<feature type="domain" description="EGF-like" evidence="6">
    <location>
        <begin position="702"/>
        <end position="742"/>
    </location>
</feature>
<feature type="transmembrane region" description="Helical" evidence="4">
    <location>
        <begin position="1738"/>
        <end position="1759"/>
    </location>
</feature>
<feature type="chain" id="PRO_5035948834" description="EGF-like domain-containing protein" evidence="5">
    <location>
        <begin position="22"/>
        <end position="2125"/>
    </location>
</feature>
<dbReference type="InterPro" id="IPR011936">
    <property type="entry name" value="Myxo_disulph_rpt"/>
</dbReference>
<dbReference type="SMART" id="SM00181">
    <property type="entry name" value="EGF"/>
    <property type="match status" value="12"/>
</dbReference>
<comment type="caution">
    <text evidence="7">The sequence shown here is derived from an EMBL/GenBank/DDBJ whole genome shotgun (WGS) entry which is preliminary data.</text>
</comment>
<feature type="domain" description="EGF-like" evidence="6">
    <location>
        <begin position="1067"/>
        <end position="1097"/>
    </location>
</feature>
<feature type="signal peptide" evidence="5">
    <location>
        <begin position="1"/>
        <end position="21"/>
    </location>
</feature>
<feature type="domain" description="EGF-like" evidence="6">
    <location>
        <begin position="750"/>
        <end position="791"/>
    </location>
</feature>
<sequence>MLFTIFIIIQLSLCDWRLIYSNYYSESINSANDWDFKQNCSINQIQGSSIKQCGTNPLEFLRLKDDKTKLEKQFYYPHYEIRIITDVIFFRSLPGADSEFNIFLVDNFGSSPIYQRPYQESDLQTYEKVCSYSCGGGGGGCSNVDDQRVEIKTIVLTSIVHNTPNFNISYCYMYQDNDMRIGLRNFLIYVQPCHFSCLSCSESTEFDCLTCYQGTLQGGLCLCDEANQYVQLLTGCTQECDRDYYLADSKKHCQFDPRIKSKVSYFTSNSLTNVNLLPYYPWTFIPDPFYYRNQEMLISCSGIDLIGQFYNYEGIQLELGLNKALKFIRIRVSFYLNSWQTDSQLIITVDSFSRASIQKTATNYTYSQSSLLYYNSISCLGFNYDLVRIETILKTNSYNSIIRFQAVTGLQSETWAFRNVTIDYGLCQNNCTECETYSRCLICDSGYQLYRGSCVSSCPIHSILLTNGTCQDYEDLIENSQYLIKAFYDMNTTLDNLGNIVDNFTDFTNNIQTSFTGQLFSFVPQKSVLGGVLVWKSGTFKKSFYSLRPHYKISYRLNFTYGDENTGWFQYKFGSFQSNQITNPNTGTYNSVGDNKKETTKYFEIIEQLHSNGQLDIELSANTNKASIEEAFMYVSEYFVVVHYCAPFCSTLCHGPLITDCDSVYTGHNSTNYCESYEYLKFDTSTQLYSCQPCSIILGCIECQSSTVCTRCEFINTNQFYLDQGQCQCYPSAFLSITQECIGCDRYCESCFGSNSNQCYSCVTDFHRSIFEFECKCIDGYYDDGYNLQCLPICGDQQVVDGEDCDDGNDNPFDGCDQCQFQCQEECSNCQRGKCYECKDNYILIESIHQCIINCGDQIVVGTEACDDGNNYPYDGCFQCQFQCYEHCTNCYFGICLECDQENGWYLTGSNCESICGDNIIVYGQEECDDGNFNPFDLCDSCIISCSEFCDVCIDGRCQKCQNGFQFISQTQQCIPICGDFKIVGNENCDDNNFVIFDGCYQCQFKCQNSCTNCLNGQCQECNTKGSILNLSTLQCESILDDNIVNDEQCDDGNIIPMDGCFQQQYECQDSCSECYLGYCLNCQQNWKLDMQFNMCFPICGDGLIVGNEVCEDSNSSIYDGCYQCQLQCDKNCQICDQSVCQACLLGFILINNHCVEVCGDGILVEQEECDDQINLIDQICNQCKYTCNIGCKLCVFGVCELCEEGYLLQDFQCQSICGDKIIIGSEQCDDGNQNPYDGCHLCQFQCQQECLDCKFGKCYDCQLEYLVDKYQCIDLCGNKAISKNEQCDDGNLEPFDGCYNCIYSCDQNCQVCQSGYCLQCKNNQWQVNSINFTCQPFCGDKFVVGYEQCDDGNDIRYDGCYDCYFECQDSCTSCVEGECQSCVVGWDLINKQCIPICGDLLILGDEQCEDGNDIQYDGCYNCQFQCQNECTFCNNGVCQACNTQGWTLIQNQCFPLCGDGIVILPYEQCDDDGKCYKCKELGWLVENFICVPYCGDGLIVGNEQCDDGTQVTNSCINCKLVCDSYCIDCNNGICYTCEIGRYLDNNQCLPLCGDGLYVHEGCDDGNLDNGDGCSDICIVEKDWVCINTMNMVSTCFYSVSPQMKLELITQFPENVEEVLITFNQPMLLKYNESFDANHYFQGNITNLVFEQYLIEFNFSTQPQFQNAQTISVLATITFYENIVDPILIVILNNTAIVSEYQTIIVENEKQLKLKTPIVISQNVLESSQSAKSFTNTIIYFMIALSTLCVLTGSFEMFWNLMDLLQYLSYIKYVNIQFPTNLNIYFEVFKLISIQPIMNATGISAIFSLLDGNENQVVQTSEKFLTDDINGYFYTNFQSSIFCFVGLYLGYFFAKFMTKILYRIGPYHISLSGYYAGKVIYVIRNLLRQSKQEFYYNGILRMVMSNYYDISFSVFIQLINFNTTSVILSINSYAALLVFCLQMGFFAYMFTKQISFSKERTVQKKEQFSALFDGITESQNIWVTQYNTILLFKKQIFIFLIVYMEYNGTLQAIVIAFSQTLFLIYVFKLKPLNNIYEYYKILVADSFLAFNTLLFLVYAYRSQLNLSVDDYILIGWFHIASFSLILVFSLLCDLKQQATHIYKKIVALITNKVPEQNQGATIIFY</sequence>
<feature type="domain" description="EGF-like" evidence="6">
    <location>
        <begin position="1422"/>
        <end position="1455"/>
    </location>
</feature>
<feature type="domain" description="EGF-like" evidence="6">
    <location>
        <begin position="1367"/>
        <end position="1395"/>
    </location>
</feature>
<evidence type="ECO:0000259" key="6">
    <source>
        <dbReference type="SMART" id="SM00181"/>
    </source>
</evidence>
<keyword evidence="3" id="KW-1015">Disulfide bond</keyword>
<dbReference type="OrthoDB" id="300641at2759"/>
<feature type="transmembrane region" description="Helical" evidence="4">
    <location>
        <begin position="1925"/>
        <end position="1950"/>
    </location>
</feature>
<feature type="transmembrane region" description="Helical" evidence="4">
    <location>
        <begin position="2039"/>
        <end position="2060"/>
    </location>
</feature>
<evidence type="ECO:0000313" key="8">
    <source>
        <dbReference type="Proteomes" id="UP000689195"/>
    </source>
</evidence>
<keyword evidence="4" id="KW-0812">Transmembrane</keyword>
<dbReference type="InterPro" id="IPR006212">
    <property type="entry name" value="Furin_repeat"/>
</dbReference>
<feature type="domain" description="EGF-like" evidence="6">
    <location>
        <begin position="1124"/>
        <end position="1156"/>
    </location>
</feature>
<accession>A0A8S1SNS4</accession>
<evidence type="ECO:0000313" key="7">
    <source>
        <dbReference type="EMBL" id="CAD8140062.1"/>
    </source>
</evidence>
<organism evidence="7 8">
    <name type="scientific">Paramecium pentaurelia</name>
    <dbReference type="NCBI Taxonomy" id="43138"/>
    <lineage>
        <taxon>Eukaryota</taxon>
        <taxon>Sar</taxon>
        <taxon>Alveolata</taxon>
        <taxon>Ciliophora</taxon>
        <taxon>Intramacronucleata</taxon>
        <taxon>Oligohymenophorea</taxon>
        <taxon>Peniculida</taxon>
        <taxon>Parameciidae</taxon>
        <taxon>Paramecium</taxon>
    </lineage>
</organism>
<gene>
    <name evidence="7" type="ORF">PPENT_87.1.T0080433</name>
</gene>
<feature type="domain" description="EGF-like" evidence="6">
    <location>
        <begin position="426"/>
        <end position="455"/>
    </location>
</feature>
<dbReference type="EMBL" id="CAJJDO010000008">
    <property type="protein sequence ID" value="CAD8140062.1"/>
    <property type="molecule type" value="Genomic_DNA"/>
</dbReference>
<dbReference type="PANTHER" id="PTHR38934:SF6">
    <property type="entry name" value="CHROMOSOME UNDETERMINED SCAFFOLD_176, WHOLE GENOME SHOTGUN SEQUENCE"/>
    <property type="match status" value="1"/>
</dbReference>
<dbReference type="InterPro" id="IPR000742">
    <property type="entry name" value="EGF"/>
</dbReference>